<dbReference type="Proteomes" id="UP000236447">
    <property type="component" value="Chromosome"/>
</dbReference>
<keyword evidence="2" id="KW-0012">Acyltransferase</keyword>
<name>A0A2I7K5D3_9RHOB</name>
<evidence type="ECO:0000313" key="4">
    <source>
        <dbReference type="EMBL" id="AUQ97792.1"/>
    </source>
</evidence>
<dbReference type="InterPro" id="IPR000182">
    <property type="entry name" value="GNAT_dom"/>
</dbReference>
<evidence type="ECO:0000256" key="1">
    <source>
        <dbReference type="ARBA" id="ARBA00022679"/>
    </source>
</evidence>
<reference evidence="4 5" key="2">
    <citation type="journal article" date="2017" name="Genome Biol. Evol.">
        <title>Trajectories and Drivers of Genome Evolution in Surface-Associated Marine Phaeobacter.</title>
        <authorList>
            <person name="Freese H.M."/>
            <person name="Sikorski J."/>
            <person name="Bunk B."/>
            <person name="Scheuner C."/>
            <person name="Meier-Kolthoff J.P."/>
            <person name="Sproer C."/>
            <person name="Gram L."/>
            <person name="Overmann J."/>
        </authorList>
    </citation>
    <scope>NUCLEOTIDE SEQUENCE [LARGE SCALE GENOMIC DNA]</scope>
    <source>
        <strain evidence="4 5">P88</strain>
    </source>
</reference>
<dbReference type="PANTHER" id="PTHR43420">
    <property type="entry name" value="ACETYLTRANSFERASE"/>
    <property type="match status" value="1"/>
</dbReference>
<proteinExistence type="predicted"/>
<dbReference type="EMBL" id="CP010725">
    <property type="protein sequence ID" value="AUQ97792.1"/>
    <property type="molecule type" value="Genomic_DNA"/>
</dbReference>
<dbReference type="CDD" id="cd04301">
    <property type="entry name" value="NAT_SF"/>
    <property type="match status" value="1"/>
</dbReference>
<dbReference type="Gene3D" id="3.40.630.30">
    <property type="match status" value="1"/>
</dbReference>
<organism evidence="4 5">
    <name type="scientific">Phaeobacter inhibens</name>
    <dbReference type="NCBI Taxonomy" id="221822"/>
    <lineage>
        <taxon>Bacteria</taxon>
        <taxon>Pseudomonadati</taxon>
        <taxon>Pseudomonadota</taxon>
        <taxon>Alphaproteobacteria</taxon>
        <taxon>Rhodobacterales</taxon>
        <taxon>Roseobacteraceae</taxon>
        <taxon>Phaeobacter</taxon>
    </lineage>
</organism>
<evidence type="ECO:0000313" key="5">
    <source>
        <dbReference type="Proteomes" id="UP000236447"/>
    </source>
</evidence>
<dbReference type="PANTHER" id="PTHR43420:SF12">
    <property type="entry name" value="N-ACETYLTRANSFERASE DOMAIN-CONTAINING PROTEIN"/>
    <property type="match status" value="1"/>
</dbReference>
<dbReference type="InterPro" id="IPR016181">
    <property type="entry name" value="Acyl_CoA_acyltransferase"/>
</dbReference>
<keyword evidence="1 4" id="KW-0808">Transferase</keyword>
<evidence type="ECO:0000256" key="2">
    <source>
        <dbReference type="ARBA" id="ARBA00023315"/>
    </source>
</evidence>
<gene>
    <name evidence="4" type="ORF">PhaeoP88_00390</name>
</gene>
<dbReference type="PROSITE" id="PS51186">
    <property type="entry name" value="GNAT"/>
    <property type="match status" value="1"/>
</dbReference>
<dbReference type="SUPFAM" id="SSF55729">
    <property type="entry name" value="Acyl-CoA N-acyltransferases (Nat)"/>
    <property type="match status" value="1"/>
</dbReference>
<dbReference type="AlphaFoldDB" id="A0A2I7K5D3"/>
<dbReference type="Pfam" id="PF00583">
    <property type="entry name" value="Acetyltransf_1"/>
    <property type="match status" value="1"/>
</dbReference>
<protein>
    <submittedName>
        <fullName evidence="4">Putative acetyltransferase</fullName>
    </submittedName>
</protein>
<evidence type="ECO:0000259" key="3">
    <source>
        <dbReference type="PROSITE" id="PS51186"/>
    </source>
</evidence>
<dbReference type="GO" id="GO:0016747">
    <property type="term" value="F:acyltransferase activity, transferring groups other than amino-acyl groups"/>
    <property type="evidence" value="ECO:0007669"/>
    <property type="project" value="InterPro"/>
</dbReference>
<sequence>MTTPAHNQLTPPTPEDMARTHQAAFLQGRPWSAREFAALLDSPFSYVVGDARSFALGRVVAGEAELLTIATHPSHQRQGLARAILERWREVALTRDATDGFLEVAADNQPARTLYKAYGFAESGRRVGYYPRKGAAAVDAVLMSVSLRKAESPE</sequence>
<dbReference type="RefSeq" id="WP_260114241.1">
    <property type="nucleotide sequence ID" value="NZ_CP081230.1"/>
</dbReference>
<feature type="domain" description="N-acetyltransferase" evidence="3">
    <location>
        <begin position="7"/>
        <end position="148"/>
    </location>
</feature>
<accession>A0A2I7K5D3</accession>
<dbReference type="InterPro" id="IPR050680">
    <property type="entry name" value="YpeA/RimI_acetyltransf"/>
</dbReference>
<reference evidence="4 5" key="1">
    <citation type="journal article" date="2017" name="Front. Microbiol.">
        <title>Phaeobacter piscinae sp. nov., a species of the Roseobacter group and potential aquaculture probiont.</title>
        <authorList>
            <person name="Sonnenschein E.C."/>
            <person name="Phippen C.B.W."/>
            <person name="Nielsen K.F."/>
            <person name="Mateiu R.V."/>
            <person name="Melchiorsen J."/>
            <person name="Gram L."/>
            <person name="Overmann J."/>
            <person name="Freese H.M."/>
        </authorList>
    </citation>
    <scope>NUCLEOTIDE SEQUENCE [LARGE SCALE GENOMIC DNA]</scope>
    <source>
        <strain evidence="4 5">P88</strain>
    </source>
</reference>